<dbReference type="Pfam" id="PF07727">
    <property type="entry name" value="RVT_2"/>
    <property type="match status" value="1"/>
</dbReference>
<accession>A0ABY9BFA6</accession>
<organism evidence="2 3">
    <name type="scientific">Vitis vinifera</name>
    <name type="common">Grape</name>
    <dbReference type="NCBI Taxonomy" id="29760"/>
    <lineage>
        <taxon>Eukaryota</taxon>
        <taxon>Viridiplantae</taxon>
        <taxon>Streptophyta</taxon>
        <taxon>Embryophyta</taxon>
        <taxon>Tracheophyta</taxon>
        <taxon>Spermatophyta</taxon>
        <taxon>Magnoliopsida</taxon>
        <taxon>eudicotyledons</taxon>
        <taxon>Gunneridae</taxon>
        <taxon>Pentapetalae</taxon>
        <taxon>rosids</taxon>
        <taxon>Vitales</taxon>
        <taxon>Vitaceae</taxon>
        <taxon>Viteae</taxon>
        <taxon>Vitis</taxon>
    </lineage>
</organism>
<dbReference type="InterPro" id="IPR013103">
    <property type="entry name" value="RVT_2"/>
</dbReference>
<dbReference type="SUPFAM" id="SSF56672">
    <property type="entry name" value="DNA/RNA polymerases"/>
    <property type="match status" value="1"/>
</dbReference>
<dbReference type="EMBL" id="CP126648">
    <property type="protein sequence ID" value="WJZ81568.1"/>
    <property type="molecule type" value="Genomic_DNA"/>
</dbReference>
<reference evidence="2 3" key="1">
    <citation type="journal article" date="2023" name="Hortic Res">
        <title>The complete reference genome for grapevine (Vitis vinifera L.) genetics and breeding.</title>
        <authorList>
            <person name="Shi X."/>
            <person name="Cao S."/>
            <person name="Wang X."/>
            <person name="Huang S."/>
            <person name="Wang Y."/>
            <person name="Liu Z."/>
            <person name="Liu W."/>
            <person name="Leng X."/>
            <person name="Peng Y."/>
            <person name="Wang N."/>
            <person name="Wang Y."/>
            <person name="Ma Z."/>
            <person name="Xu X."/>
            <person name="Zhang F."/>
            <person name="Xue H."/>
            <person name="Zhong H."/>
            <person name="Wang Y."/>
            <person name="Zhang K."/>
            <person name="Velt A."/>
            <person name="Avia K."/>
            <person name="Holtgrawe D."/>
            <person name="Grimplet J."/>
            <person name="Matus J.T."/>
            <person name="Ware D."/>
            <person name="Wu X."/>
            <person name="Wang H."/>
            <person name="Liu C."/>
            <person name="Fang Y."/>
            <person name="Rustenholz C."/>
            <person name="Cheng Z."/>
            <person name="Xiao H."/>
            <person name="Zhou Y."/>
        </authorList>
    </citation>
    <scope>NUCLEOTIDE SEQUENCE [LARGE SCALE GENOMIC DNA]</scope>
    <source>
        <strain evidence="3">cv. Pinot noir / PN40024</strain>
        <tissue evidence="2">Leaf</tissue>
    </source>
</reference>
<evidence type="ECO:0000313" key="3">
    <source>
        <dbReference type="Proteomes" id="UP001227230"/>
    </source>
</evidence>
<dbReference type="Proteomes" id="UP001227230">
    <property type="component" value="Chromosome 1"/>
</dbReference>
<sequence>MSTPETPYWQEAVNDEINSIMQNHTWELVNLPPGNKPIGCKWIFKRKLRTDGTIDKYKARLVAKGYRQNEGLNFFDTCYPVTRITSIRMLIAIVAIHNFEIHQIDVKTAFQNGDLDEEIYME</sequence>
<keyword evidence="3" id="KW-1185">Reference proteome</keyword>
<protein>
    <recommendedName>
        <fullName evidence="1">Reverse transcriptase Ty1/copia-type domain-containing protein</fullName>
    </recommendedName>
</protein>
<proteinExistence type="predicted"/>
<gene>
    <name evidence="2" type="ORF">VitviT2T_001406</name>
</gene>
<evidence type="ECO:0000313" key="2">
    <source>
        <dbReference type="EMBL" id="WJZ81568.1"/>
    </source>
</evidence>
<dbReference type="InterPro" id="IPR043502">
    <property type="entry name" value="DNA/RNA_pol_sf"/>
</dbReference>
<feature type="domain" description="Reverse transcriptase Ty1/copia-type" evidence="1">
    <location>
        <begin position="23"/>
        <end position="121"/>
    </location>
</feature>
<name>A0ABY9BFA6_VITVI</name>
<evidence type="ECO:0000259" key="1">
    <source>
        <dbReference type="Pfam" id="PF07727"/>
    </source>
</evidence>